<dbReference type="InterPro" id="IPR018062">
    <property type="entry name" value="HTH_AraC-typ_CS"/>
</dbReference>
<keyword evidence="7" id="KW-1185">Reference proteome</keyword>
<dbReference type="GO" id="GO:0003700">
    <property type="term" value="F:DNA-binding transcription factor activity"/>
    <property type="evidence" value="ECO:0007669"/>
    <property type="project" value="InterPro"/>
</dbReference>
<feature type="transmembrane region" description="Helical" evidence="4">
    <location>
        <begin position="86"/>
        <end position="105"/>
    </location>
</feature>
<feature type="transmembrane region" description="Helical" evidence="4">
    <location>
        <begin position="117"/>
        <end position="137"/>
    </location>
</feature>
<keyword evidence="3" id="KW-0804">Transcription</keyword>
<comment type="caution">
    <text evidence="6">The sequence shown here is derived from an EMBL/GenBank/DDBJ whole genome shotgun (WGS) entry which is preliminary data.</text>
</comment>
<keyword evidence="4" id="KW-0812">Transmembrane</keyword>
<evidence type="ECO:0000313" key="6">
    <source>
        <dbReference type="EMBL" id="GBF41774.1"/>
    </source>
</evidence>
<dbReference type="SUPFAM" id="SSF46689">
    <property type="entry name" value="Homeodomain-like"/>
    <property type="match status" value="1"/>
</dbReference>
<dbReference type="Pfam" id="PF12833">
    <property type="entry name" value="HTH_18"/>
    <property type="match status" value="1"/>
</dbReference>
<keyword evidence="1" id="KW-0805">Transcription regulation</keyword>
<dbReference type="Proteomes" id="UP000245206">
    <property type="component" value="Unassembled WGS sequence"/>
</dbReference>
<dbReference type="EMBL" id="BFAZ01000005">
    <property type="protein sequence ID" value="GBF41774.1"/>
    <property type="molecule type" value="Genomic_DNA"/>
</dbReference>
<dbReference type="PROSITE" id="PS01124">
    <property type="entry name" value="HTH_ARAC_FAMILY_2"/>
    <property type="match status" value="1"/>
</dbReference>
<dbReference type="GO" id="GO:0043565">
    <property type="term" value="F:sequence-specific DNA binding"/>
    <property type="evidence" value="ECO:0007669"/>
    <property type="project" value="InterPro"/>
</dbReference>
<evidence type="ECO:0000256" key="4">
    <source>
        <dbReference type="SAM" id="Phobius"/>
    </source>
</evidence>
<feature type="transmembrane region" description="Helical" evidence="4">
    <location>
        <begin position="53"/>
        <end position="74"/>
    </location>
</feature>
<reference evidence="7" key="1">
    <citation type="journal article" date="2019" name="Microbiol. Immunol.">
        <title>Molecular and phenotypic characterization of Leptospira johnsonii sp. nov., Leptospira ellinghausenii sp. nov. and Leptospira ryugenii sp. nov. isolated from soil and water in Japan.</title>
        <authorList>
            <person name="Masuzawa T."/>
            <person name="Saito M."/>
            <person name="Nakao R."/>
            <person name="Nikaido Y."/>
            <person name="Matsumoto M."/>
            <person name="Ogawa M."/>
            <person name="Yokoyama M."/>
            <person name="Hidaka Y."/>
            <person name="Tomita J."/>
            <person name="Sakakibara K."/>
            <person name="Suzuki K."/>
            <person name="Yasuda S."/>
            <person name="Sato H."/>
            <person name="Yamaguchi M."/>
            <person name="Yoshida S.I."/>
            <person name="Koizumi N."/>
            <person name="Kawamura Y."/>
        </authorList>
    </citation>
    <scope>NUCLEOTIDE SEQUENCE [LARGE SCALE GENOMIC DNA]</scope>
    <source>
        <strain evidence="7">E18</strain>
    </source>
</reference>
<dbReference type="InterPro" id="IPR009057">
    <property type="entry name" value="Homeodomain-like_sf"/>
</dbReference>
<dbReference type="PROSITE" id="PS00041">
    <property type="entry name" value="HTH_ARAC_FAMILY_1"/>
    <property type="match status" value="1"/>
</dbReference>
<keyword evidence="2 6" id="KW-0238">DNA-binding</keyword>
<feature type="transmembrane region" description="Helical" evidence="4">
    <location>
        <begin position="223"/>
        <end position="240"/>
    </location>
</feature>
<organism evidence="6 7">
    <name type="scientific">Leptospira ellinghausenii</name>
    <dbReference type="NCBI Taxonomy" id="1917822"/>
    <lineage>
        <taxon>Bacteria</taxon>
        <taxon>Pseudomonadati</taxon>
        <taxon>Spirochaetota</taxon>
        <taxon>Spirochaetia</taxon>
        <taxon>Leptospirales</taxon>
        <taxon>Leptospiraceae</taxon>
        <taxon>Leptospira</taxon>
    </lineage>
</organism>
<keyword evidence="4" id="KW-0472">Membrane</keyword>
<evidence type="ECO:0000256" key="3">
    <source>
        <dbReference type="ARBA" id="ARBA00023163"/>
    </source>
</evidence>
<feature type="transmembrane region" description="Helical" evidence="4">
    <location>
        <begin position="199"/>
        <end position="217"/>
    </location>
</feature>
<protein>
    <submittedName>
        <fullName evidence="6">DNA-binding helix-turn-helix protein</fullName>
    </submittedName>
</protein>
<name>A0A2P2DAW1_9LEPT</name>
<dbReference type="InterPro" id="IPR018060">
    <property type="entry name" value="HTH_AraC"/>
</dbReference>
<feature type="domain" description="HTH araC/xylS-type" evidence="5">
    <location>
        <begin position="272"/>
        <end position="378"/>
    </location>
</feature>
<dbReference type="Gene3D" id="1.10.10.60">
    <property type="entry name" value="Homeodomain-like"/>
    <property type="match status" value="2"/>
</dbReference>
<gene>
    <name evidence="6" type="ORF">LPTSP2_10550</name>
</gene>
<dbReference type="SMART" id="SM00342">
    <property type="entry name" value="HTH_ARAC"/>
    <property type="match status" value="1"/>
</dbReference>
<sequence length="380" mass="43623">MILIPFAGAIVSFLLFLSHWLETYQLRGIQNKKNRNSSQFSLNNFAKLETSLLYDYSSALLFLAVSLVQFHMVAEFANSFLLFPKLFGIHIPLLLLIGPLCSLYFDKMSNGSLNHSAFVHLVPSLLSFGFLFVLGPSNGSETVERGQSIFAGLNSENWVLISMGLGVVSIFFYTSQILYKIVKWRIYSKEDLKTSFPPFLRLIIYTNSITFLFLIAQILFMEIFFIACSGLLVLLIYILLQRTNRIEIIPNFEKETSVARYKESRTKGIDIQSVLKRLEYLMKTEHLYTLEELTLKTLASRLDLDSHQLSEILNYHLGIGFRNYVNQFRLETAAKLLKENPNMTIISIIYASGFNSKSAFHTLFQKKFGVPPQVYRKNFL</sequence>
<evidence type="ECO:0000256" key="2">
    <source>
        <dbReference type="ARBA" id="ARBA00023125"/>
    </source>
</evidence>
<evidence type="ECO:0000313" key="7">
    <source>
        <dbReference type="Proteomes" id="UP000245206"/>
    </source>
</evidence>
<keyword evidence="4" id="KW-1133">Transmembrane helix</keyword>
<evidence type="ECO:0000256" key="1">
    <source>
        <dbReference type="ARBA" id="ARBA00023015"/>
    </source>
</evidence>
<feature type="transmembrane region" description="Helical" evidence="4">
    <location>
        <begin position="157"/>
        <end position="179"/>
    </location>
</feature>
<dbReference type="PANTHER" id="PTHR43280">
    <property type="entry name" value="ARAC-FAMILY TRANSCRIPTIONAL REGULATOR"/>
    <property type="match status" value="1"/>
</dbReference>
<feature type="transmembrane region" description="Helical" evidence="4">
    <location>
        <begin position="6"/>
        <end position="26"/>
    </location>
</feature>
<accession>A0A2P2DAW1</accession>
<dbReference type="AlphaFoldDB" id="A0A2P2DAW1"/>
<evidence type="ECO:0000259" key="5">
    <source>
        <dbReference type="PROSITE" id="PS01124"/>
    </source>
</evidence>
<dbReference type="PANTHER" id="PTHR43280:SF29">
    <property type="entry name" value="ARAC-FAMILY TRANSCRIPTIONAL REGULATOR"/>
    <property type="match status" value="1"/>
</dbReference>
<proteinExistence type="predicted"/>